<dbReference type="InterPro" id="IPR042183">
    <property type="entry name" value="MmgE/PrpD_sf_1"/>
</dbReference>
<dbReference type="InterPro" id="IPR042188">
    <property type="entry name" value="MmgE/PrpD_sf_2"/>
</dbReference>
<dbReference type="GO" id="GO:0047547">
    <property type="term" value="F:2-methylcitrate dehydratase activity"/>
    <property type="evidence" value="ECO:0007669"/>
    <property type="project" value="InterPro"/>
</dbReference>
<dbReference type="GO" id="GO:0019679">
    <property type="term" value="P:propionate metabolic process, methylcitrate cycle"/>
    <property type="evidence" value="ECO:0007669"/>
    <property type="project" value="InterPro"/>
</dbReference>
<dbReference type="InterPro" id="IPR045337">
    <property type="entry name" value="MmgE_PrpD_C"/>
</dbReference>
<dbReference type="EMBL" id="ML977352">
    <property type="protein sequence ID" value="KAF2107794.1"/>
    <property type="molecule type" value="Genomic_DNA"/>
</dbReference>
<dbReference type="OrthoDB" id="10055203at2759"/>
<dbReference type="GO" id="GO:0051537">
    <property type="term" value="F:2 iron, 2 sulfur cluster binding"/>
    <property type="evidence" value="ECO:0007669"/>
    <property type="project" value="InterPro"/>
</dbReference>
<evidence type="ECO:0000259" key="3">
    <source>
        <dbReference type="Pfam" id="PF03972"/>
    </source>
</evidence>
<comment type="similarity">
    <text evidence="1">Belongs to the PrpD family.</text>
</comment>
<accession>A0A6A5YM63</accession>
<organism evidence="5 6">
    <name type="scientific">Lophiotrema nucula</name>
    <dbReference type="NCBI Taxonomy" id="690887"/>
    <lineage>
        <taxon>Eukaryota</taxon>
        <taxon>Fungi</taxon>
        <taxon>Dikarya</taxon>
        <taxon>Ascomycota</taxon>
        <taxon>Pezizomycotina</taxon>
        <taxon>Dothideomycetes</taxon>
        <taxon>Pleosporomycetidae</taxon>
        <taxon>Pleosporales</taxon>
        <taxon>Lophiotremataceae</taxon>
        <taxon>Lophiotrema</taxon>
    </lineage>
</organism>
<dbReference type="Gene3D" id="1.10.4100.10">
    <property type="entry name" value="2-methylcitrate dehydratase PrpD"/>
    <property type="match status" value="1"/>
</dbReference>
<dbReference type="AlphaFoldDB" id="A0A6A5YM63"/>
<feature type="domain" description="MmgE/PrpD C-terminal" evidence="4">
    <location>
        <begin position="288"/>
        <end position="462"/>
    </location>
</feature>
<gene>
    <name evidence="5" type="ORF">BDV96DRAFT_505796</name>
</gene>
<sequence length="494" mass="54233">MGLKSGENNAAYDYDGIIVQIVDYVYTFEPTSSAAWSRAKVALLDALGCAIESFHSSAECRHLVGPTLGSPRWLPDGVTLPGTAYRLDLLKGAFGVGSMIRYLDHNDAYPGAEWGHPSDNLGAIITAAEVISRSTGKPILMKTVLQGLIKAYEIQGCFQIKNAFNRIGLDHVILVKVASTAVVSWMLGLEKEQALSAVSHAWVDGHPLRVYRQAPNTGPRKGWAAGDACLRAVQLALAARSGQPGMKTALTAPKWGFYDALFKSASFELPRPFGSWVMENVLFKVNTAEGHGMTAIEAALEISEALRNSNRKPEDIASIAVRTQEAGMIIINKAGPLHNAADRDHCLRYMVAVVFFKGSQIDTEDYQNASPWARDPRVAALREKIAMAEDAQFTADYHDPDVRSVTNALCVEMSDGAQFEALVEYPLGHVRRRETTEEVYKKARRNMALRLPKQQVGRILETVQGGAFGEMPASEFMDMYAIEEMEGWNDRNGH</sequence>
<evidence type="ECO:0000256" key="2">
    <source>
        <dbReference type="ARBA" id="ARBA00023239"/>
    </source>
</evidence>
<evidence type="ECO:0000313" key="5">
    <source>
        <dbReference type="EMBL" id="KAF2107794.1"/>
    </source>
</evidence>
<keyword evidence="6" id="KW-1185">Reference proteome</keyword>
<proteinExistence type="inferred from homology"/>
<dbReference type="InterPro" id="IPR045336">
    <property type="entry name" value="MmgE_PrpD_N"/>
</dbReference>
<dbReference type="InterPro" id="IPR005656">
    <property type="entry name" value="MmgE_PrpD"/>
</dbReference>
<dbReference type="SUPFAM" id="SSF103378">
    <property type="entry name" value="2-methylcitrate dehydratase PrpD"/>
    <property type="match status" value="1"/>
</dbReference>
<dbReference type="PANTHER" id="PTHR16943">
    <property type="entry name" value="2-METHYLCITRATE DEHYDRATASE-RELATED"/>
    <property type="match status" value="1"/>
</dbReference>
<dbReference type="InterPro" id="IPR012705">
    <property type="entry name" value="2Me_IsoCit_deHydtase_PrpD"/>
</dbReference>
<dbReference type="PANTHER" id="PTHR16943:SF15">
    <property type="entry name" value="DEHYDRATASE (PRPD), PUTATIVE-RELATED"/>
    <property type="match status" value="1"/>
</dbReference>
<evidence type="ECO:0000259" key="4">
    <source>
        <dbReference type="Pfam" id="PF19305"/>
    </source>
</evidence>
<dbReference type="Gene3D" id="3.30.1330.120">
    <property type="entry name" value="2-methylcitrate dehydratase PrpD"/>
    <property type="match status" value="1"/>
</dbReference>
<evidence type="ECO:0000313" key="6">
    <source>
        <dbReference type="Proteomes" id="UP000799770"/>
    </source>
</evidence>
<protein>
    <submittedName>
        <fullName evidence="5">MmgE/PrpD family-domain-containing protein</fullName>
    </submittedName>
</protein>
<name>A0A6A5YM63_9PLEO</name>
<dbReference type="GO" id="GO:0005739">
    <property type="term" value="C:mitochondrion"/>
    <property type="evidence" value="ECO:0007669"/>
    <property type="project" value="TreeGrafter"/>
</dbReference>
<reference evidence="5" key="1">
    <citation type="journal article" date="2020" name="Stud. Mycol.">
        <title>101 Dothideomycetes genomes: a test case for predicting lifestyles and emergence of pathogens.</title>
        <authorList>
            <person name="Haridas S."/>
            <person name="Albert R."/>
            <person name="Binder M."/>
            <person name="Bloem J."/>
            <person name="Labutti K."/>
            <person name="Salamov A."/>
            <person name="Andreopoulos B."/>
            <person name="Baker S."/>
            <person name="Barry K."/>
            <person name="Bills G."/>
            <person name="Bluhm B."/>
            <person name="Cannon C."/>
            <person name="Castanera R."/>
            <person name="Culley D."/>
            <person name="Daum C."/>
            <person name="Ezra D."/>
            <person name="Gonzalez J."/>
            <person name="Henrissat B."/>
            <person name="Kuo A."/>
            <person name="Liang C."/>
            <person name="Lipzen A."/>
            <person name="Lutzoni F."/>
            <person name="Magnuson J."/>
            <person name="Mondo S."/>
            <person name="Nolan M."/>
            <person name="Ohm R."/>
            <person name="Pangilinan J."/>
            <person name="Park H.-J."/>
            <person name="Ramirez L."/>
            <person name="Alfaro M."/>
            <person name="Sun H."/>
            <person name="Tritt A."/>
            <person name="Yoshinaga Y."/>
            <person name="Zwiers L.-H."/>
            <person name="Turgeon B."/>
            <person name="Goodwin S."/>
            <person name="Spatafora J."/>
            <person name="Crous P."/>
            <person name="Grigoriev I."/>
        </authorList>
    </citation>
    <scope>NUCLEOTIDE SEQUENCE</scope>
    <source>
        <strain evidence="5">CBS 627.86</strain>
    </source>
</reference>
<dbReference type="Pfam" id="PF03972">
    <property type="entry name" value="MmgE_PrpD_N"/>
    <property type="match status" value="1"/>
</dbReference>
<keyword evidence="2" id="KW-0456">Lyase</keyword>
<dbReference type="NCBIfam" id="TIGR02330">
    <property type="entry name" value="prpD"/>
    <property type="match status" value="1"/>
</dbReference>
<evidence type="ECO:0000256" key="1">
    <source>
        <dbReference type="ARBA" id="ARBA00006174"/>
    </source>
</evidence>
<dbReference type="Pfam" id="PF19305">
    <property type="entry name" value="MmgE_PrpD_C"/>
    <property type="match status" value="1"/>
</dbReference>
<feature type="domain" description="MmgE/PrpD N-terminal" evidence="3">
    <location>
        <begin position="20"/>
        <end position="268"/>
    </location>
</feature>
<dbReference type="InterPro" id="IPR036148">
    <property type="entry name" value="MmgE/PrpD_sf"/>
</dbReference>
<dbReference type="Proteomes" id="UP000799770">
    <property type="component" value="Unassembled WGS sequence"/>
</dbReference>